<evidence type="ECO:0000313" key="1">
    <source>
        <dbReference type="EMBL" id="GAA4749222.1"/>
    </source>
</evidence>
<sequence>MYAPEVLTSYGLLVSVRPLGVHDELLESPEVAAFAQQFGADAGRIDPEVRDRFAQATGDHAAAVVDMVWISDVSPRIRETLDALFGSSSEWPGRRRYPVGDTQVAIRGFTDSVAQLESLDADQTDAGQAALALTDGMFRTPTAIPGSTVEAVHELLTPAQAVEVVLDAASSSAEGIAAALR</sequence>
<dbReference type="EMBL" id="BAABKN010000023">
    <property type="protein sequence ID" value="GAA4749222.1"/>
    <property type="molecule type" value="Genomic_DNA"/>
</dbReference>
<comment type="caution">
    <text evidence="1">The sequence shown here is derived from an EMBL/GenBank/DDBJ whole genome shotgun (WGS) entry which is preliminary data.</text>
</comment>
<name>A0ABP8Z878_9ACTN</name>
<dbReference type="Proteomes" id="UP001499882">
    <property type="component" value="Unassembled WGS sequence"/>
</dbReference>
<gene>
    <name evidence="1" type="ORF">GCM10023350_37870</name>
</gene>
<accession>A0ABP8Z878</accession>
<protein>
    <submittedName>
        <fullName evidence="1">Uncharacterized protein</fullName>
    </submittedName>
</protein>
<organism evidence="1 2">
    <name type="scientific">Nocardioides endophyticus</name>
    <dbReference type="NCBI Taxonomy" id="1353775"/>
    <lineage>
        <taxon>Bacteria</taxon>
        <taxon>Bacillati</taxon>
        <taxon>Actinomycetota</taxon>
        <taxon>Actinomycetes</taxon>
        <taxon>Propionibacteriales</taxon>
        <taxon>Nocardioidaceae</taxon>
        <taxon>Nocardioides</taxon>
    </lineage>
</organism>
<proteinExistence type="predicted"/>
<evidence type="ECO:0000313" key="2">
    <source>
        <dbReference type="Proteomes" id="UP001499882"/>
    </source>
</evidence>
<keyword evidence="2" id="KW-1185">Reference proteome</keyword>
<reference evidence="2" key="1">
    <citation type="journal article" date="2019" name="Int. J. Syst. Evol. Microbiol.">
        <title>The Global Catalogue of Microorganisms (GCM) 10K type strain sequencing project: providing services to taxonomists for standard genome sequencing and annotation.</title>
        <authorList>
            <consortium name="The Broad Institute Genomics Platform"/>
            <consortium name="The Broad Institute Genome Sequencing Center for Infectious Disease"/>
            <person name="Wu L."/>
            <person name="Ma J."/>
        </authorList>
    </citation>
    <scope>NUCLEOTIDE SEQUENCE [LARGE SCALE GENOMIC DNA]</scope>
    <source>
        <strain evidence="2">JCM 18532</strain>
    </source>
</reference>